<dbReference type="SMART" id="SM00235">
    <property type="entry name" value="ZnMc"/>
    <property type="match status" value="1"/>
</dbReference>
<feature type="chain" id="PRO_5005129886" description="Metalloendopeptidase" evidence="6">
    <location>
        <begin position="21"/>
        <end position="391"/>
    </location>
</feature>
<reference evidence="10" key="4">
    <citation type="submission" date="2025-09" db="UniProtKB">
        <authorList>
            <consortium name="Ensembl"/>
        </authorList>
    </citation>
    <scope>IDENTIFICATION</scope>
</reference>
<accession>F6QW24</accession>
<reference evidence="10" key="3">
    <citation type="submission" date="2025-08" db="UniProtKB">
        <authorList>
            <consortium name="Ensembl"/>
        </authorList>
    </citation>
    <scope>IDENTIFICATION</scope>
</reference>
<keyword evidence="3 5" id="KW-0378">Hydrolase</keyword>
<keyword evidence="11" id="KW-1185">Reference proteome</keyword>
<dbReference type="GeneTree" id="ENSGT00940000170755"/>
<protein>
    <recommendedName>
        <fullName evidence="6">Metalloendopeptidase</fullName>
        <ecNumber evidence="6">3.4.24.-</ecNumber>
    </recommendedName>
</protein>
<dbReference type="InterPro" id="IPR003582">
    <property type="entry name" value="ShKT_dom"/>
</dbReference>
<dbReference type="EMBL" id="EAAA01003001">
    <property type="status" value="NOT_ANNOTATED_CDS"/>
    <property type="molecule type" value="Genomic_DNA"/>
</dbReference>
<comment type="caution">
    <text evidence="4">Lacks conserved residue(s) required for the propagation of feature annotation.</text>
</comment>
<dbReference type="HOGENOM" id="CLU_705868_0_0_1"/>
<dbReference type="Gene3D" id="3.40.390.10">
    <property type="entry name" value="Collagenase (Catalytic Domain)"/>
    <property type="match status" value="1"/>
</dbReference>
<evidence type="ECO:0000256" key="6">
    <source>
        <dbReference type="RuleBase" id="RU361183"/>
    </source>
</evidence>
<keyword evidence="6" id="KW-0732">Signal</keyword>
<sequence length="391" mass="43911">MLFTKELSFAMVLLVHLVQAVPVVNLVNMPDTELCALIRNGTNVAFAMEEAEKCNDTQDDLGAGCPSVECDNSLLCSNGYLLDAEGCETCECIEWARDMEMDITGDFDDIDVWKDYTDELGEFVITYETSEYLTEKKAITQAIDEINENTCLQFLPRKINDSKENYIRFEWDEVCSSAVGKTGGAQGVILSEECSTKGGVLHELMHTLGFLHEHNRPDRDQYINIEWENIIPEKRSMFNKWQVSEDGVLNEFPYDVSSVTHLDSFAFSNNGEPTITGLDGFPLPTQNTHLSVLDIDKINHVYGCPEFMPLPPMMPDKCKDDLFACPELANTCACLLSPAFMMNHCCSSCEMEATQIVDHFPFCNLWAANCGKSRYFDNLCRKTCPKCVLAG</sequence>
<dbReference type="GO" id="GO:0008270">
    <property type="term" value="F:zinc ion binding"/>
    <property type="evidence" value="ECO:0007669"/>
    <property type="project" value="UniProtKB-UniRule"/>
</dbReference>
<dbReference type="GO" id="GO:0006508">
    <property type="term" value="P:proteolysis"/>
    <property type="evidence" value="ECO:0007669"/>
    <property type="project" value="UniProtKB-KW"/>
</dbReference>
<keyword evidence="5 6" id="KW-0482">Metalloprotease</keyword>
<dbReference type="EC" id="3.4.24.-" evidence="6"/>
<dbReference type="InterPro" id="IPR011061">
    <property type="entry name" value="Hirudin/antistatin"/>
</dbReference>
<keyword evidence="5 6" id="KW-0479">Metal-binding</keyword>
<dbReference type="PANTHER" id="PTHR10127">
    <property type="entry name" value="DISCOIDIN, CUB, EGF, LAMININ , AND ZINC METALLOPROTEASE DOMAIN CONTAINING"/>
    <property type="match status" value="1"/>
</dbReference>
<evidence type="ECO:0000313" key="11">
    <source>
        <dbReference type="Proteomes" id="UP000008144"/>
    </source>
</evidence>
<dbReference type="SUPFAM" id="SSF57262">
    <property type="entry name" value="Leech antihemostatic proteins"/>
    <property type="match status" value="1"/>
</dbReference>
<dbReference type="OMA" id="ELANTCA"/>
<evidence type="ECO:0000256" key="4">
    <source>
        <dbReference type="PROSITE-ProRule" id="PRU01005"/>
    </source>
</evidence>
<comment type="function">
    <text evidence="1">Metalloprotease.</text>
</comment>
<dbReference type="Pfam" id="PF01400">
    <property type="entry name" value="Astacin"/>
    <property type="match status" value="1"/>
</dbReference>
<dbReference type="PROSITE" id="PS51864">
    <property type="entry name" value="ASTACIN"/>
    <property type="match status" value="1"/>
</dbReference>
<dbReference type="GO" id="GO:0005615">
    <property type="term" value="C:extracellular space"/>
    <property type="evidence" value="ECO:0000318"/>
    <property type="project" value="GO_Central"/>
</dbReference>
<dbReference type="CDD" id="cd04280">
    <property type="entry name" value="ZnMc_astacin_like"/>
    <property type="match status" value="1"/>
</dbReference>
<dbReference type="SUPFAM" id="SSF55486">
    <property type="entry name" value="Metalloproteases ('zincins'), catalytic domain"/>
    <property type="match status" value="1"/>
</dbReference>
<evidence type="ECO:0000313" key="10">
    <source>
        <dbReference type="Ensembl" id="ENSCINP00000013536.3"/>
    </source>
</evidence>
<organism evidence="10 11">
    <name type="scientific">Ciona intestinalis</name>
    <name type="common">Transparent sea squirt</name>
    <name type="synonym">Ascidia intestinalis</name>
    <dbReference type="NCBI Taxonomy" id="7719"/>
    <lineage>
        <taxon>Eukaryota</taxon>
        <taxon>Metazoa</taxon>
        <taxon>Chordata</taxon>
        <taxon>Tunicata</taxon>
        <taxon>Ascidiacea</taxon>
        <taxon>Phlebobranchia</taxon>
        <taxon>Cionidae</taxon>
        <taxon>Ciona</taxon>
    </lineage>
</organism>
<evidence type="ECO:0000259" key="8">
    <source>
        <dbReference type="PROSITE" id="PS51670"/>
    </source>
</evidence>
<feature type="active site" evidence="5">
    <location>
        <position position="203"/>
    </location>
</feature>
<reference evidence="10" key="2">
    <citation type="journal article" date="2008" name="Genome Biol.">
        <title>Improved genome assembly and evidence-based global gene model set for the chordate Ciona intestinalis: new insight into intron and operon populations.</title>
        <authorList>
            <person name="Satou Y."/>
            <person name="Mineta K."/>
            <person name="Ogasawara M."/>
            <person name="Sasakura Y."/>
            <person name="Shoguchi E."/>
            <person name="Ueno K."/>
            <person name="Yamada L."/>
            <person name="Matsumoto J."/>
            <person name="Wasserscheid J."/>
            <person name="Dewar K."/>
            <person name="Wiley G.B."/>
            <person name="Macmil S.L."/>
            <person name="Roe B.A."/>
            <person name="Zeller R.W."/>
            <person name="Hastings K.E."/>
            <person name="Lemaire P."/>
            <person name="Lindquist E."/>
            <person name="Endo T."/>
            <person name="Hotta K."/>
            <person name="Inaba K."/>
        </authorList>
    </citation>
    <scope>NUCLEOTIDE SEQUENCE [LARGE SCALE GENOMIC DNA]</scope>
    <source>
        <strain evidence="10">wild type</strain>
    </source>
</reference>
<feature type="domain" description="Antistasin-like" evidence="7">
    <location>
        <begin position="65"/>
        <end position="92"/>
    </location>
</feature>
<dbReference type="InterPro" id="IPR024079">
    <property type="entry name" value="MetalloPept_cat_dom_sf"/>
</dbReference>
<dbReference type="PANTHER" id="PTHR10127:SF901">
    <property type="entry name" value="METALLOENDOPEPTIDASE"/>
    <property type="match status" value="1"/>
</dbReference>
<feature type="binding site" evidence="5">
    <location>
        <position position="206"/>
    </location>
    <ligand>
        <name>Zn(2+)</name>
        <dbReference type="ChEBI" id="CHEBI:29105"/>
        <note>catalytic</note>
    </ligand>
</feature>
<dbReference type="Proteomes" id="UP000008144">
    <property type="component" value="Chromosome 9"/>
</dbReference>
<evidence type="ECO:0000259" key="7">
    <source>
        <dbReference type="PROSITE" id="PS51252"/>
    </source>
</evidence>
<dbReference type="InterPro" id="IPR034035">
    <property type="entry name" value="Astacin-like_dom"/>
</dbReference>
<dbReference type="GO" id="GO:0004222">
    <property type="term" value="F:metalloendopeptidase activity"/>
    <property type="evidence" value="ECO:0000318"/>
    <property type="project" value="GO_Central"/>
</dbReference>
<dbReference type="Ensembl" id="ENSCINT00000013536.3">
    <property type="protein sequence ID" value="ENSCINP00000013536.3"/>
    <property type="gene ID" value="ENSCING00000006594.3"/>
</dbReference>
<reference evidence="11" key="1">
    <citation type="journal article" date="2002" name="Science">
        <title>The draft genome of Ciona intestinalis: insights into chordate and vertebrate origins.</title>
        <authorList>
            <person name="Dehal P."/>
            <person name="Satou Y."/>
            <person name="Campbell R.K."/>
            <person name="Chapman J."/>
            <person name="Degnan B."/>
            <person name="De Tomaso A."/>
            <person name="Davidson B."/>
            <person name="Di Gregorio A."/>
            <person name="Gelpke M."/>
            <person name="Goodstein D.M."/>
            <person name="Harafuji N."/>
            <person name="Hastings K.E."/>
            <person name="Ho I."/>
            <person name="Hotta K."/>
            <person name="Huang W."/>
            <person name="Kawashima T."/>
            <person name="Lemaire P."/>
            <person name="Martinez D."/>
            <person name="Meinertzhagen I.A."/>
            <person name="Necula S."/>
            <person name="Nonaka M."/>
            <person name="Putnam N."/>
            <person name="Rash S."/>
            <person name="Saiga H."/>
            <person name="Satake M."/>
            <person name="Terry A."/>
            <person name="Yamada L."/>
            <person name="Wang H.G."/>
            <person name="Awazu S."/>
            <person name="Azumi K."/>
            <person name="Boore J."/>
            <person name="Branno M."/>
            <person name="Chin-Bow S."/>
            <person name="DeSantis R."/>
            <person name="Doyle S."/>
            <person name="Francino P."/>
            <person name="Keys D.N."/>
            <person name="Haga S."/>
            <person name="Hayashi H."/>
            <person name="Hino K."/>
            <person name="Imai K.S."/>
            <person name="Inaba K."/>
            <person name="Kano S."/>
            <person name="Kobayashi K."/>
            <person name="Kobayashi M."/>
            <person name="Lee B.I."/>
            <person name="Makabe K.W."/>
            <person name="Manohar C."/>
            <person name="Matassi G."/>
            <person name="Medina M."/>
            <person name="Mochizuki Y."/>
            <person name="Mount S."/>
            <person name="Morishita T."/>
            <person name="Miura S."/>
            <person name="Nakayama A."/>
            <person name="Nishizaka S."/>
            <person name="Nomoto H."/>
            <person name="Ohta F."/>
            <person name="Oishi K."/>
            <person name="Rigoutsos I."/>
            <person name="Sano M."/>
            <person name="Sasaki A."/>
            <person name="Sasakura Y."/>
            <person name="Shoguchi E."/>
            <person name="Shin-i T."/>
            <person name="Spagnuolo A."/>
            <person name="Stainier D."/>
            <person name="Suzuki M.M."/>
            <person name="Tassy O."/>
            <person name="Takatori N."/>
            <person name="Tokuoka M."/>
            <person name="Yagi K."/>
            <person name="Yoshizaki F."/>
            <person name="Wada S."/>
            <person name="Zhang C."/>
            <person name="Hyatt P.D."/>
            <person name="Larimer F."/>
            <person name="Detter C."/>
            <person name="Doggett N."/>
            <person name="Glavina T."/>
            <person name="Hawkins T."/>
            <person name="Richardson P."/>
            <person name="Lucas S."/>
            <person name="Kohara Y."/>
            <person name="Levine M."/>
            <person name="Satoh N."/>
            <person name="Rokhsar D.S."/>
        </authorList>
    </citation>
    <scope>NUCLEOTIDE SEQUENCE [LARGE SCALE GENOMIC DNA]</scope>
</reference>
<proteinExistence type="predicted"/>
<dbReference type="InterPro" id="IPR001506">
    <property type="entry name" value="Peptidase_M12A"/>
</dbReference>
<evidence type="ECO:0000256" key="3">
    <source>
        <dbReference type="ARBA" id="ARBA00022801"/>
    </source>
</evidence>
<feature type="binding site" evidence="5">
    <location>
        <position position="202"/>
    </location>
    <ligand>
        <name>Zn(2+)</name>
        <dbReference type="ChEBI" id="CHEBI:29105"/>
        <note>catalytic</note>
    </ligand>
</feature>
<comment type="cofactor">
    <cofactor evidence="5 6">
        <name>Zn(2+)</name>
        <dbReference type="ChEBI" id="CHEBI:29105"/>
    </cofactor>
    <text evidence="5 6">Binds 1 zinc ion per subunit.</text>
</comment>
<dbReference type="InterPro" id="IPR004094">
    <property type="entry name" value="Antistasin-like"/>
</dbReference>
<dbReference type="AlphaFoldDB" id="F6QW24"/>
<dbReference type="Gene3D" id="2.10.22.10">
    <property type="entry name" value="Antistasin, domain 1"/>
    <property type="match status" value="1"/>
</dbReference>
<gene>
    <name evidence="10" type="primary">LOC100185524</name>
</gene>
<evidence type="ECO:0000259" key="9">
    <source>
        <dbReference type="PROSITE" id="PS51864"/>
    </source>
</evidence>
<feature type="signal peptide" evidence="6">
    <location>
        <begin position="1"/>
        <end position="20"/>
    </location>
</feature>
<dbReference type="PRINTS" id="PR00480">
    <property type="entry name" value="ASTACIN"/>
</dbReference>
<dbReference type="PROSITE" id="PS51252">
    <property type="entry name" value="ANTISTASIN"/>
    <property type="match status" value="1"/>
</dbReference>
<feature type="domain" description="Peptidase M12A" evidence="9">
    <location>
        <begin position="101"/>
        <end position="305"/>
    </location>
</feature>
<feature type="binding site" evidence="5">
    <location>
        <position position="212"/>
    </location>
    <ligand>
        <name>Zn(2+)</name>
        <dbReference type="ChEBI" id="CHEBI:29105"/>
        <note>catalytic</note>
    </ligand>
</feature>
<dbReference type="InParanoid" id="F6QW24"/>
<keyword evidence="2 5" id="KW-0645">Protease</keyword>
<evidence type="ECO:0000256" key="2">
    <source>
        <dbReference type="ARBA" id="ARBA00022670"/>
    </source>
</evidence>
<feature type="domain" description="ShKT" evidence="8">
    <location>
        <begin position="349"/>
        <end position="387"/>
    </location>
</feature>
<dbReference type="PROSITE" id="PS51670">
    <property type="entry name" value="SHKT"/>
    <property type="match status" value="1"/>
</dbReference>
<keyword evidence="5 6" id="KW-0862">Zinc</keyword>
<evidence type="ECO:0000256" key="5">
    <source>
        <dbReference type="PROSITE-ProRule" id="PRU01211"/>
    </source>
</evidence>
<name>F6QW24_CIOIN</name>
<dbReference type="GO" id="GO:0004867">
    <property type="term" value="F:serine-type endopeptidase inhibitor activity"/>
    <property type="evidence" value="ECO:0007669"/>
    <property type="project" value="InterPro"/>
</dbReference>
<evidence type="ECO:0000256" key="1">
    <source>
        <dbReference type="ARBA" id="ARBA00002657"/>
    </source>
</evidence>
<dbReference type="InterPro" id="IPR006026">
    <property type="entry name" value="Peptidase_Metallo"/>
</dbReference>
<dbReference type="Pfam" id="PF02822">
    <property type="entry name" value="Antistasin"/>
    <property type="match status" value="1"/>
</dbReference>